<organism evidence="2 3">
    <name type="scientific">Dryococelus australis</name>
    <dbReference type="NCBI Taxonomy" id="614101"/>
    <lineage>
        <taxon>Eukaryota</taxon>
        <taxon>Metazoa</taxon>
        <taxon>Ecdysozoa</taxon>
        <taxon>Arthropoda</taxon>
        <taxon>Hexapoda</taxon>
        <taxon>Insecta</taxon>
        <taxon>Pterygota</taxon>
        <taxon>Neoptera</taxon>
        <taxon>Polyneoptera</taxon>
        <taxon>Phasmatodea</taxon>
        <taxon>Verophasmatodea</taxon>
        <taxon>Anareolatae</taxon>
        <taxon>Phasmatidae</taxon>
        <taxon>Eurycanthinae</taxon>
        <taxon>Dryococelus</taxon>
    </lineage>
</organism>
<feature type="compositionally biased region" description="Basic and acidic residues" evidence="1">
    <location>
        <begin position="17"/>
        <end position="35"/>
    </location>
</feature>
<proteinExistence type="predicted"/>
<feature type="compositionally biased region" description="Polar residues" evidence="1">
    <location>
        <begin position="278"/>
        <end position="296"/>
    </location>
</feature>
<evidence type="ECO:0000256" key="1">
    <source>
        <dbReference type="SAM" id="MobiDB-lite"/>
    </source>
</evidence>
<name>A0ABQ9H720_9NEOP</name>
<accession>A0ABQ9H720</accession>
<evidence type="ECO:0000313" key="2">
    <source>
        <dbReference type="EMBL" id="KAJ8880026.1"/>
    </source>
</evidence>
<dbReference type="EMBL" id="JARBHB010000007">
    <property type="protein sequence ID" value="KAJ8880026.1"/>
    <property type="molecule type" value="Genomic_DNA"/>
</dbReference>
<feature type="compositionally biased region" description="Polar residues" evidence="1">
    <location>
        <begin position="180"/>
        <end position="199"/>
    </location>
</feature>
<reference evidence="2 3" key="1">
    <citation type="submission" date="2023-02" db="EMBL/GenBank/DDBJ databases">
        <title>LHISI_Scaffold_Assembly.</title>
        <authorList>
            <person name="Stuart O.P."/>
            <person name="Cleave R."/>
            <person name="Magrath M.J.L."/>
            <person name="Mikheyev A.S."/>
        </authorList>
    </citation>
    <scope>NUCLEOTIDE SEQUENCE [LARGE SCALE GENOMIC DNA]</scope>
    <source>
        <strain evidence="2">Daus_M_001</strain>
        <tissue evidence="2">Leg muscle</tissue>
    </source>
</reference>
<feature type="compositionally biased region" description="Basic residues" evidence="1">
    <location>
        <begin position="7"/>
        <end position="16"/>
    </location>
</feature>
<feature type="region of interest" description="Disordered" evidence="1">
    <location>
        <begin position="1"/>
        <end position="35"/>
    </location>
</feature>
<feature type="compositionally biased region" description="Basic and acidic residues" evidence="1">
    <location>
        <begin position="224"/>
        <end position="238"/>
    </location>
</feature>
<sequence>MSAYIRQKAKSKYRNRMRLERASQKEPSDINNMSDDRVKRCRERKIIKTSGRVNSDVFAQNKRLYSEDDCEIRDIFERNIIIVQECDDNGVADYDSEGTICEKSDTEVIDEKGYQAKEVVFEDCIPSVGFDSSRCLTAVQKGMCWQWSDQERAAKPSKQASVTAYLCKQNKDGQKKMGRPSSSSSENQETRTPYPSQYPQRGLRSGDPGTGPTAPKPCYSGYGHHPDKKSPVCRTAEHTKRRRYKQTFTIELSASVKLDSQQSVRRPRDPPPIAGLPSITSVNPSTISQTLPSDGSTDGPPRSDDIP</sequence>
<gene>
    <name evidence="2" type="ORF">PR048_020648</name>
</gene>
<comment type="caution">
    <text evidence="2">The sequence shown here is derived from an EMBL/GenBank/DDBJ whole genome shotgun (WGS) entry which is preliminary data.</text>
</comment>
<evidence type="ECO:0000313" key="3">
    <source>
        <dbReference type="Proteomes" id="UP001159363"/>
    </source>
</evidence>
<dbReference type="Proteomes" id="UP001159363">
    <property type="component" value="Chromosome 6"/>
</dbReference>
<protein>
    <submittedName>
        <fullName evidence="2">Uncharacterized protein</fullName>
    </submittedName>
</protein>
<keyword evidence="3" id="KW-1185">Reference proteome</keyword>
<feature type="compositionally biased region" description="Polar residues" evidence="1">
    <location>
        <begin position="246"/>
        <end position="264"/>
    </location>
</feature>
<feature type="region of interest" description="Disordered" evidence="1">
    <location>
        <begin position="170"/>
        <end position="307"/>
    </location>
</feature>